<dbReference type="SUPFAM" id="SSF51197">
    <property type="entry name" value="Clavaminate synthase-like"/>
    <property type="match status" value="1"/>
</dbReference>
<organism evidence="1 2">
    <name type="scientific">Polarella glacialis</name>
    <name type="common">Dinoflagellate</name>
    <dbReference type="NCBI Taxonomy" id="89957"/>
    <lineage>
        <taxon>Eukaryota</taxon>
        <taxon>Sar</taxon>
        <taxon>Alveolata</taxon>
        <taxon>Dinophyceae</taxon>
        <taxon>Suessiales</taxon>
        <taxon>Suessiaceae</taxon>
        <taxon>Polarella</taxon>
    </lineage>
</organism>
<dbReference type="Proteomes" id="UP000626109">
    <property type="component" value="Unassembled WGS sequence"/>
</dbReference>
<feature type="non-terminal residue" evidence="1">
    <location>
        <position position="276"/>
    </location>
</feature>
<evidence type="ECO:0008006" key="3">
    <source>
        <dbReference type="Google" id="ProtNLM"/>
    </source>
</evidence>
<name>A0A813J1I5_POLGL</name>
<proteinExistence type="predicted"/>
<accession>A0A813J1I5</accession>
<dbReference type="EMBL" id="CAJNNW010016833">
    <property type="protein sequence ID" value="CAE8659843.1"/>
    <property type="molecule type" value="Genomic_DNA"/>
</dbReference>
<dbReference type="Gene3D" id="2.60.120.10">
    <property type="entry name" value="Jelly Rolls"/>
    <property type="match status" value="1"/>
</dbReference>
<evidence type="ECO:0000313" key="2">
    <source>
        <dbReference type="Proteomes" id="UP000626109"/>
    </source>
</evidence>
<feature type="non-terminal residue" evidence="1">
    <location>
        <position position="1"/>
    </location>
</feature>
<protein>
    <recommendedName>
        <fullName evidence="3">Protein C10</fullName>
    </recommendedName>
</protein>
<dbReference type="AlphaFoldDB" id="A0A813J1I5"/>
<sequence>VQRPVLEKYGLPPDAKGVELMKHAVQRRVAEGAQHVEDLANEARRVLGIEQLPKRQFTAEQKLSERADETASRFDDPQVEALLEDAEGGPPIQSILSMTRIAQLGIHVDLLRGRQLPDEVAVLETAPSAEDFFSHFVLPGRPVVVRSALDAERFPPLAHLPDFGFLRERCSHRRVLVKSLGFCDEEGRPQFMSDPELKLPFLAYLEAIEAYEKHRTLVPYYLGKVPLRAELPELADEVEAAATCPRREYGSCFGELLTEGVFTYFGCGRNTTTVHH</sequence>
<evidence type="ECO:0000313" key="1">
    <source>
        <dbReference type="EMBL" id="CAE8659843.1"/>
    </source>
</evidence>
<comment type="caution">
    <text evidence="1">The sequence shown here is derived from an EMBL/GenBank/DDBJ whole genome shotgun (WGS) entry which is preliminary data.</text>
</comment>
<reference evidence="1" key="1">
    <citation type="submission" date="2021-02" db="EMBL/GenBank/DDBJ databases">
        <authorList>
            <person name="Dougan E. K."/>
            <person name="Rhodes N."/>
            <person name="Thang M."/>
            <person name="Chan C."/>
        </authorList>
    </citation>
    <scope>NUCLEOTIDE SEQUENCE</scope>
</reference>
<dbReference type="InterPro" id="IPR014710">
    <property type="entry name" value="RmlC-like_jellyroll"/>
</dbReference>
<gene>
    <name evidence="1" type="ORF">PGLA2088_LOCUS13904</name>
</gene>